<proteinExistence type="predicted"/>
<name>A0A158QLP6_HAEPC</name>
<dbReference type="WBParaSite" id="HPLM_0000685501-mRNA-1">
    <property type="protein sequence ID" value="HPLM_0000685501-mRNA-1"/>
    <property type="gene ID" value="HPLM_0000685501"/>
</dbReference>
<organism evidence="3">
    <name type="scientific">Haemonchus placei</name>
    <name type="common">Barber's pole worm</name>
    <dbReference type="NCBI Taxonomy" id="6290"/>
    <lineage>
        <taxon>Eukaryota</taxon>
        <taxon>Metazoa</taxon>
        <taxon>Ecdysozoa</taxon>
        <taxon>Nematoda</taxon>
        <taxon>Chromadorea</taxon>
        <taxon>Rhabditida</taxon>
        <taxon>Rhabditina</taxon>
        <taxon>Rhabditomorpha</taxon>
        <taxon>Strongyloidea</taxon>
        <taxon>Trichostrongylidae</taxon>
        <taxon>Haemonchus</taxon>
    </lineage>
</organism>
<evidence type="ECO:0000313" key="1">
    <source>
        <dbReference type="EMBL" id="VDO30205.1"/>
    </source>
</evidence>
<protein>
    <submittedName>
        <fullName evidence="1 3">Uncharacterized protein</fullName>
    </submittedName>
</protein>
<accession>A0A158QLP6</accession>
<keyword evidence="2" id="KW-1185">Reference proteome</keyword>
<gene>
    <name evidence="1" type="ORF">HPLM_LOCUS6847</name>
</gene>
<dbReference type="EMBL" id="UZAF01016558">
    <property type="protein sequence ID" value="VDO30205.1"/>
    <property type="molecule type" value="Genomic_DNA"/>
</dbReference>
<reference evidence="1 2" key="2">
    <citation type="submission" date="2018-11" db="EMBL/GenBank/DDBJ databases">
        <authorList>
            <consortium name="Pathogen Informatics"/>
        </authorList>
    </citation>
    <scope>NUCLEOTIDE SEQUENCE [LARGE SCALE GENOMIC DNA]</scope>
    <source>
        <strain evidence="1 2">MHpl1</strain>
    </source>
</reference>
<dbReference type="OrthoDB" id="5863799at2759"/>
<reference evidence="3" key="1">
    <citation type="submission" date="2016-04" db="UniProtKB">
        <authorList>
            <consortium name="WormBaseParasite"/>
        </authorList>
    </citation>
    <scope>IDENTIFICATION</scope>
</reference>
<evidence type="ECO:0000313" key="3">
    <source>
        <dbReference type="WBParaSite" id="HPLM_0000685501-mRNA-1"/>
    </source>
</evidence>
<evidence type="ECO:0000313" key="2">
    <source>
        <dbReference type="Proteomes" id="UP000268014"/>
    </source>
</evidence>
<sequence length="123" mass="14052">MNGGLFCGQLSEQKKIEKSMKLVQKQMMFMAMKNNERVMTLITEEGGSQSADPPRRRNATNSLARKFSSLQVSHYPVLLFANTDTEEQMPSVIWKTRLLLMYTSGFAWSRSVVSNFIYFLTAV</sequence>
<dbReference type="Proteomes" id="UP000268014">
    <property type="component" value="Unassembled WGS sequence"/>
</dbReference>
<dbReference type="AlphaFoldDB" id="A0A158QLP6"/>